<keyword evidence="6" id="KW-1185">Reference proteome</keyword>
<dbReference type="AlphaFoldDB" id="A0A8J4TRB5"/>
<feature type="non-terminal residue" evidence="5">
    <location>
        <position position="184"/>
    </location>
</feature>
<dbReference type="Gene3D" id="3.10.100.10">
    <property type="entry name" value="Mannose-Binding Protein A, subunit A"/>
    <property type="match status" value="1"/>
</dbReference>
<dbReference type="InterPro" id="IPR016186">
    <property type="entry name" value="C-type_lectin-like/link_sf"/>
</dbReference>
<dbReference type="SMART" id="SM00034">
    <property type="entry name" value="CLECT"/>
    <property type="match status" value="1"/>
</dbReference>
<dbReference type="SUPFAM" id="SSF56436">
    <property type="entry name" value="C-type lectin-like"/>
    <property type="match status" value="1"/>
</dbReference>
<comment type="caution">
    <text evidence="5">The sequence shown here is derived from an EMBL/GenBank/DDBJ whole genome shotgun (WGS) entry which is preliminary data.</text>
</comment>
<dbReference type="Pfam" id="PF00059">
    <property type="entry name" value="Lectin_C"/>
    <property type="match status" value="1"/>
</dbReference>
<feature type="transmembrane region" description="Helical" evidence="3">
    <location>
        <begin position="12"/>
        <end position="36"/>
    </location>
</feature>
<keyword evidence="3" id="KW-0812">Transmembrane</keyword>
<feature type="coiled-coil region" evidence="2">
    <location>
        <begin position="36"/>
        <end position="91"/>
    </location>
</feature>
<dbReference type="Proteomes" id="UP000727407">
    <property type="component" value="Unassembled WGS sequence"/>
</dbReference>
<evidence type="ECO:0000313" key="5">
    <source>
        <dbReference type="EMBL" id="KAF5889911.1"/>
    </source>
</evidence>
<protein>
    <submittedName>
        <fullName evidence="5">Antigen like protein</fullName>
    </submittedName>
</protein>
<evidence type="ECO:0000259" key="4">
    <source>
        <dbReference type="PROSITE" id="PS50041"/>
    </source>
</evidence>
<keyword evidence="3" id="KW-1133">Transmembrane helix</keyword>
<reference evidence="5" key="1">
    <citation type="submission" date="2020-07" db="EMBL/GenBank/DDBJ databases">
        <title>Clarias magur genome sequencing, assembly and annotation.</title>
        <authorList>
            <person name="Kushwaha B."/>
            <person name="Kumar R."/>
            <person name="Das P."/>
            <person name="Joshi C.G."/>
            <person name="Kumar D."/>
            <person name="Nagpure N.S."/>
            <person name="Pandey M."/>
            <person name="Agarwal S."/>
            <person name="Srivastava S."/>
            <person name="Singh M."/>
            <person name="Sahoo L."/>
            <person name="Jayasankar P."/>
            <person name="Meher P.K."/>
            <person name="Koringa P.G."/>
            <person name="Iquebal M.A."/>
            <person name="Das S.P."/>
            <person name="Bit A."/>
            <person name="Patnaik S."/>
            <person name="Patel N."/>
            <person name="Shah T.M."/>
            <person name="Hinsu A."/>
            <person name="Jena J.K."/>
        </authorList>
    </citation>
    <scope>NUCLEOTIDE SEQUENCE</scope>
    <source>
        <strain evidence="5">CIFAMagur01</strain>
        <tissue evidence="5">Testis</tissue>
    </source>
</reference>
<keyword evidence="3" id="KW-0472">Membrane</keyword>
<dbReference type="InterPro" id="IPR050828">
    <property type="entry name" value="C-type_lectin/matrix_domain"/>
</dbReference>
<dbReference type="PANTHER" id="PTHR45710">
    <property type="entry name" value="C-TYPE LECTIN DOMAIN-CONTAINING PROTEIN 180"/>
    <property type="match status" value="1"/>
</dbReference>
<dbReference type="GO" id="GO:0005886">
    <property type="term" value="C:plasma membrane"/>
    <property type="evidence" value="ECO:0007669"/>
    <property type="project" value="UniProtKB-SubCell"/>
</dbReference>
<feature type="non-terminal residue" evidence="5">
    <location>
        <position position="1"/>
    </location>
</feature>
<dbReference type="PROSITE" id="PS50041">
    <property type="entry name" value="C_TYPE_LECTIN_2"/>
    <property type="match status" value="1"/>
</dbReference>
<evidence type="ECO:0000256" key="3">
    <source>
        <dbReference type="SAM" id="Phobius"/>
    </source>
</evidence>
<sequence>AGFHPEGTKHCRVTAVCLALLCVLLLTGIMVLWINFNNINKENDQLQASYNNLTLEKDQLLTIYNNLTVERDQLQTSYNNLIIERDQLQKLKYDLQTQVTNLDKVINEGWILYISSMYYISTEKKNWTESRNDCRERGADLVIINSREEQEFIHKHSGQVWIGLNDISVEGDWKWVDNTPVTSG</sequence>
<dbReference type="InterPro" id="IPR001304">
    <property type="entry name" value="C-type_lectin-like"/>
</dbReference>
<dbReference type="InterPro" id="IPR016187">
    <property type="entry name" value="CTDL_fold"/>
</dbReference>
<dbReference type="OrthoDB" id="8950604at2759"/>
<evidence type="ECO:0000256" key="1">
    <source>
        <dbReference type="ARBA" id="ARBA00004401"/>
    </source>
</evidence>
<dbReference type="PANTHER" id="PTHR45710:SF8">
    <property type="entry name" value="RERATING FAMILY MEMBER 4"/>
    <property type="match status" value="1"/>
</dbReference>
<evidence type="ECO:0000256" key="2">
    <source>
        <dbReference type="SAM" id="Coils"/>
    </source>
</evidence>
<name>A0A8J4TRB5_CLAMG</name>
<organism evidence="5 6">
    <name type="scientific">Clarias magur</name>
    <name type="common">Asian catfish</name>
    <name type="synonym">Macropteronotus magur</name>
    <dbReference type="NCBI Taxonomy" id="1594786"/>
    <lineage>
        <taxon>Eukaryota</taxon>
        <taxon>Metazoa</taxon>
        <taxon>Chordata</taxon>
        <taxon>Craniata</taxon>
        <taxon>Vertebrata</taxon>
        <taxon>Euteleostomi</taxon>
        <taxon>Actinopterygii</taxon>
        <taxon>Neopterygii</taxon>
        <taxon>Teleostei</taxon>
        <taxon>Ostariophysi</taxon>
        <taxon>Siluriformes</taxon>
        <taxon>Clariidae</taxon>
        <taxon>Clarias</taxon>
    </lineage>
</organism>
<accession>A0A8J4TRB5</accession>
<dbReference type="EMBL" id="QNUK01000753">
    <property type="protein sequence ID" value="KAF5889911.1"/>
    <property type="molecule type" value="Genomic_DNA"/>
</dbReference>
<feature type="domain" description="C-type lectin" evidence="4">
    <location>
        <begin position="113"/>
        <end position="181"/>
    </location>
</feature>
<comment type="subcellular location">
    <subcellularLocation>
        <location evidence="1">Cell membrane</location>
        <topology evidence="1">Single-pass type II membrane protein</topology>
    </subcellularLocation>
</comment>
<gene>
    <name evidence="5" type="ORF">DAT39_020390</name>
</gene>
<proteinExistence type="predicted"/>
<keyword evidence="2" id="KW-0175">Coiled coil</keyword>
<evidence type="ECO:0000313" key="6">
    <source>
        <dbReference type="Proteomes" id="UP000727407"/>
    </source>
</evidence>
<dbReference type="Gene3D" id="1.20.5.1000">
    <property type="entry name" value="arf6 gtpase in complex with a specific effector, jip4"/>
    <property type="match status" value="1"/>
</dbReference>